<dbReference type="OrthoDB" id="10004514at2759"/>
<dbReference type="EMBL" id="CAJNOW010017735">
    <property type="protein sequence ID" value="CAF1659893.1"/>
    <property type="molecule type" value="Genomic_DNA"/>
</dbReference>
<accession>A0A816FC89</accession>
<dbReference type="Proteomes" id="UP000663834">
    <property type="component" value="Unassembled WGS sequence"/>
</dbReference>
<gene>
    <name evidence="2" type="ORF">GIL414_LOCUS21788</name>
    <name evidence="1" type="ORF">KQP761_LOCUS31797</name>
</gene>
<reference evidence="1" key="1">
    <citation type="submission" date="2021-02" db="EMBL/GenBank/DDBJ databases">
        <authorList>
            <person name="Nowell W R."/>
        </authorList>
    </citation>
    <scope>NUCLEOTIDE SEQUENCE</scope>
</reference>
<proteinExistence type="predicted"/>
<dbReference type="Proteomes" id="UP000681720">
    <property type="component" value="Unassembled WGS sequence"/>
</dbReference>
<name>A0A816FC89_9BILA</name>
<feature type="non-terminal residue" evidence="1">
    <location>
        <position position="166"/>
    </location>
</feature>
<dbReference type="AlphaFoldDB" id="A0A816FC89"/>
<dbReference type="EMBL" id="CAJOBJ010019614">
    <property type="protein sequence ID" value="CAF4205718.1"/>
    <property type="molecule type" value="Genomic_DNA"/>
</dbReference>
<comment type="caution">
    <text evidence="1">The sequence shown here is derived from an EMBL/GenBank/DDBJ whole genome shotgun (WGS) entry which is preliminary data.</text>
</comment>
<evidence type="ECO:0000313" key="3">
    <source>
        <dbReference type="Proteomes" id="UP000663834"/>
    </source>
</evidence>
<evidence type="ECO:0000313" key="2">
    <source>
        <dbReference type="EMBL" id="CAF4205718.1"/>
    </source>
</evidence>
<protein>
    <submittedName>
        <fullName evidence="1">Uncharacterized protein</fullName>
    </submittedName>
</protein>
<evidence type="ECO:0000313" key="1">
    <source>
        <dbReference type="EMBL" id="CAF1659893.1"/>
    </source>
</evidence>
<sequence>MNSCFEEIPNELILYIFCTYFDGVQLHKNFFGLNSRFDTLIKSINNIHLRLEYQDDDNSLDLFSSKATSLYIGSKHRSIHFIPFLINVRSITLVDPTIIQIMNLLEIGKTLERISIIWSNPYLINEMSARSFYELIFSASSSENLRSCRFYLPKSHCLYLEPKQCI</sequence>
<organism evidence="1 3">
    <name type="scientific">Rotaria magnacalcarata</name>
    <dbReference type="NCBI Taxonomy" id="392030"/>
    <lineage>
        <taxon>Eukaryota</taxon>
        <taxon>Metazoa</taxon>
        <taxon>Spiralia</taxon>
        <taxon>Gnathifera</taxon>
        <taxon>Rotifera</taxon>
        <taxon>Eurotatoria</taxon>
        <taxon>Bdelloidea</taxon>
        <taxon>Philodinida</taxon>
        <taxon>Philodinidae</taxon>
        <taxon>Rotaria</taxon>
    </lineage>
</organism>